<feature type="region of interest" description="Disordered" evidence="1">
    <location>
        <begin position="255"/>
        <end position="278"/>
    </location>
</feature>
<gene>
    <name evidence="2" type="ORF">DYI37_00430</name>
</gene>
<protein>
    <recommendedName>
        <fullName evidence="4">Type I secretion protein</fullName>
    </recommendedName>
</protein>
<comment type="caution">
    <text evidence="2">The sequence shown here is derived from an EMBL/GenBank/DDBJ whole genome shotgun (WGS) entry which is preliminary data.</text>
</comment>
<accession>A0A371X9S3</accession>
<dbReference type="OrthoDB" id="8283038at2"/>
<dbReference type="RefSeq" id="WP_116681237.1">
    <property type="nucleotide sequence ID" value="NZ_QURL01000001.1"/>
</dbReference>
<organism evidence="2 3">
    <name type="scientific">Fulvimarina endophytica</name>
    <dbReference type="NCBI Taxonomy" id="2293836"/>
    <lineage>
        <taxon>Bacteria</taxon>
        <taxon>Pseudomonadati</taxon>
        <taxon>Pseudomonadota</taxon>
        <taxon>Alphaproteobacteria</taxon>
        <taxon>Hyphomicrobiales</taxon>
        <taxon>Aurantimonadaceae</taxon>
        <taxon>Fulvimarina</taxon>
    </lineage>
</organism>
<evidence type="ECO:0000256" key="1">
    <source>
        <dbReference type="SAM" id="MobiDB-lite"/>
    </source>
</evidence>
<proteinExistence type="predicted"/>
<name>A0A371X9S3_9HYPH</name>
<evidence type="ECO:0000313" key="2">
    <source>
        <dbReference type="EMBL" id="RFC65988.1"/>
    </source>
</evidence>
<dbReference type="AlphaFoldDB" id="A0A371X9S3"/>
<reference evidence="2 3" key="1">
    <citation type="submission" date="2018-08" db="EMBL/GenBank/DDBJ databases">
        <title>Fulvimarina sp. 85, whole genome shotgun sequence.</title>
        <authorList>
            <person name="Tuo L."/>
        </authorList>
    </citation>
    <scope>NUCLEOTIDE SEQUENCE [LARGE SCALE GENOMIC DNA]</scope>
    <source>
        <strain evidence="2 3">85</strain>
    </source>
</reference>
<sequence>MDIVTEEIAHFVGLFALTQEEMRDRPIYHRFAYGQADQIDPEDLPRFEASVRDRFDLDPYRPNVLYLPPTYELYPAFSEPPPGPIFPQVAIPELGWNRITGSSTPPTYAFDGPPQISVKIDTVVRLSFGELPPPDQIALLLRQSNLMQDVDIVEFIPGIFDAEDFAAAGSGLPALIGVSDAINPIDQVFLPPSSEAAIAEMIADLVDLVSRIEGFEPAGPSDHAAVFTGDDTVGTFVNGVAAEDGPSLADRLKAMRSSSQEEEDGDRTGVVPGEGRIGTPSTLEVAAGGNTAINEAILVDALLASPLMFVRGDYTSLDIIVQTNVLSDRDHLAEGFSDISAANEAMNVAVRLIEANDPFEGVDRSELALPRSFNVTRLEGNFVNIDWIEQTNRLLDDDWIGVARSGSQTILTTGENRLVNSADVVELGRTFDLIVVLQNVWKANVVHQSNIILDDDQASVANGTAASTHEISGGGNLAWNEASIVHVGETSLAALSPEAEAFVSRIAEGPAAITLEILQDPAFAGLGTLDVLVIEGSYLELDYVVQRNIVSDSDRLRIDEQRGSLGETDLDTGANVAINLAAIIEYGVNQQVQVGGTTYSDSIIYQAGFLDEGVPDLGSDLATEAVLFLADGMVSDIGPDHPDAPEIGPTDGYHDDMLQTMLT</sequence>
<evidence type="ECO:0000313" key="3">
    <source>
        <dbReference type="Proteomes" id="UP000264310"/>
    </source>
</evidence>
<evidence type="ECO:0008006" key="4">
    <source>
        <dbReference type="Google" id="ProtNLM"/>
    </source>
</evidence>
<dbReference type="EMBL" id="QURL01000001">
    <property type="protein sequence ID" value="RFC65988.1"/>
    <property type="molecule type" value="Genomic_DNA"/>
</dbReference>
<dbReference type="Proteomes" id="UP000264310">
    <property type="component" value="Unassembled WGS sequence"/>
</dbReference>
<keyword evidence="3" id="KW-1185">Reference proteome</keyword>